<protein>
    <submittedName>
        <fullName evidence="1">Uncharacterized protein</fullName>
    </submittedName>
</protein>
<gene>
    <name evidence="1" type="ORF">EVAR_27688_1</name>
</gene>
<reference evidence="1 2" key="1">
    <citation type="journal article" date="2019" name="Commun. Biol.">
        <title>The bagworm genome reveals a unique fibroin gene that provides high tensile strength.</title>
        <authorList>
            <person name="Kono N."/>
            <person name="Nakamura H."/>
            <person name="Ohtoshi R."/>
            <person name="Tomita M."/>
            <person name="Numata K."/>
            <person name="Arakawa K."/>
        </authorList>
    </citation>
    <scope>NUCLEOTIDE SEQUENCE [LARGE SCALE GENOMIC DNA]</scope>
</reference>
<dbReference type="EMBL" id="BGZK01000609">
    <property type="protein sequence ID" value="GBP52746.1"/>
    <property type="molecule type" value="Genomic_DNA"/>
</dbReference>
<evidence type="ECO:0000313" key="2">
    <source>
        <dbReference type="Proteomes" id="UP000299102"/>
    </source>
</evidence>
<evidence type="ECO:0000313" key="1">
    <source>
        <dbReference type="EMBL" id="GBP52746.1"/>
    </source>
</evidence>
<sequence length="107" mass="12035">MFQEYIIRTKERQVLTDIYASSEEELEVILFDSGATAITAGSLTGTIDTVHGQGRPFGKSPYLQYAIAPPAPPQHRFVIISNVICIDLVSRTRRTISYSFARRDEIK</sequence>
<organism evidence="1 2">
    <name type="scientific">Eumeta variegata</name>
    <name type="common">Bagworm moth</name>
    <name type="synonym">Eumeta japonica</name>
    <dbReference type="NCBI Taxonomy" id="151549"/>
    <lineage>
        <taxon>Eukaryota</taxon>
        <taxon>Metazoa</taxon>
        <taxon>Ecdysozoa</taxon>
        <taxon>Arthropoda</taxon>
        <taxon>Hexapoda</taxon>
        <taxon>Insecta</taxon>
        <taxon>Pterygota</taxon>
        <taxon>Neoptera</taxon>
        <taxon>Endopterygota</taxon>
        <taxon>Lepidoptera</taxon>
        <taxon>Glossata</taxon>
        <taxon>Ditrysia</taxon>
        <taxon>Tineoidea</taxon>
        <taxon>Psychidae</taxon>
        <taxon>Oiketicinae</taxon>
        <taxon>Eumeta</taxon>
    </lineage>
</organism>
<keyword evidence="2" id="KW-1185">Reference proteome</keyword>
<accession>A0A4C1WMQ7</accession>
<proteinExistence type="predicted"/>
<dbReference type="Proteomes" id="UP000299102">
    <property type="component" value="Unassembled WGS sequence"/>
</dbReference>
<name>A0A4C1WMQ7_EUMVA</name>
<comment type="caution">
    <text evidence="1">The sequence shown here is derived from an EMBL/GenBank/DDBJ whole genome shotgun (WGS) entry which is preliminary data.</text>
</comment>
<dbReference type="AlphaFoldDB" id="A0A4C1WMQ7"/>